<sequence>MAYDIVLLDPAQVPTDAAEFQAWFHACLLRPAPAAEAHLPLAAVAETLPGDCLVDVDHIAVCLPWAGLQDNLDDIKLIAAHHGLAVYDHSGSGRLSMPSTSPVLRALEARGTGQACRTRGS</sequence>
<accession>S5T3J9</accession>
<dbReference type="OrthoDB" id="3732131at2"/>
<keyword evidence="2" id="KW-1185">Reference proteome</keyword>
<reference evidence="1 2" key="1">
    <citation type="submission" date="2012-11" db="EMBL/GenBank/DDBJ databases">
        <title>The complete genome sequence of Corynebacterium maris Coryn-1 (=DSM 45190).</title>
        <authorList>
            <person name="Schaffert L."/>
            <person name="Albersmeier A."/>
            <person name="Kalinowski J."/>
            <person name="Ruckert C."/>
        </authorList>
    </citation>
    <scope>NUCLEOTIDE SEQUENCE [LARGE SCALE GENOMIC DNA]</scope>
    <source>
        <strain evidence="2">Coryn-1</strain>
    </source>
</reference>
<dbReference type="AlphaFoldDB" id="S5T3J9"/>
<evidence type="ECO:0000313" key="1">
    <source>
        <dbReference type="EMBL" id="AGS35220.1"/>
    </source>
</evidence>
<dbReference type="PATRIC" id="fig|1224163.3.peg.1755"/>
<protein>
    <submittedName>
        <fullName evidence="1">Uncharacterized protein</fullName>
    </submittedName>
</protein>
<dbReference type="STRING" id="1224163.B841_08735"/>
<proteinExistence type="predicted"/>
<dbReference type="Proteomes" id="UP000015388">
    <property type="component" value="Chromosome"/>
</dbReference>
<dbReference type="KEGG" id="cmd:B841_08735"/>
<organism evidence="1 2">
    <name type="scientific">Corynebacterium maris DSM 45190</name>
    <dbReference type="NCBI Taxonomy" id="1224163"/>
    <lineage>
        <taxon>Bacteria</taxon>
        <taxon>Bacillati</taxon>
        <taxon>Actinomycetota</taxon>
        <taxon>Actinomycetes</taxon>
        <taxon>Mycobacteriales</taxon>
        <taxon>Corynebacteriaceae</taxon>
        <taxon>Corynebacterium</taxon>
    </lineage>
</organism>
<gene>
    <name evidence="1" type="ORF">B841_08735</name>
</gene>
<evidence type="ECO:0000313" key="2">
    <source>
        <dbReference type="Proteomes" id="UP000015388"/>
    </source>
</evidence>
<dbReference type="EMBL" id="CP003924">
    <property type="protein sequence ID" value="AGS35220.1"/>
    <property type="molecule type" value="Genomic_DNA"/>
</dbReference>
<name>S5T3J9_9CORY</name>
<dbReference type="RefSeq" id="WP_020935153.1">
    <property type="nucleotide sequence ID" value="NC_021915.1"/>
</dbReference>
<dbReference type="HOGENOM" id="CLU_2034150_0_0_11"/>